<feature type="transmembrane region" description="Helical" evidence="1">
    <location>
        <begin position="319"/>
        <end position="336"/>
    </location>
</feature>
<keyword evidence="1" id="KW-0812">Transmembrane</keyword>
<keyword evidence="1" id="KW-1133">Transmembrane helix</keyword>
<feature type="transmembrane region" description="Helical" evidence="1">
    <location>
        <begin position="289"/>
        <end position="307"/>
    </location>
</feature>
<dbReference type="EMBL" id="MT141443">
    <property type="protein sequence ID" value="QJA61505.1"/>
    <property type="molecule type" value="Genomic_DNA"/>
</dbReference>
<evidence type="ECO:0000313" key="2">
    <source>
        <dbReference type="EMBL" id="QJA61505.1"/>
    </source>
</evidence>
<feature type="transmembrane region" description="Helical" evidence="1">
    <location>
        <begin position="51"/>
        <end position="69"/>
    </location>
</feature>
<organism evidence="2">
    <name type="scientific">viral metagenome</name>
    <dbReference type="NCBI Taxonomy" id="1070528"/>
    <lineage>
        <taxon>unclassified sequences</taxon>
        <taxon>metagenomes</taxon>
        <taxon>organismal metagenomes</taxon>
    </lineage>
</organism>
<gene>
    <name evidence="3" type="ORF">MM415A00651_0009</name>
    <name evidence="2" type="ORF">MM415B00931_0026</name>
</gene>
<evidence type="ECO:0000256" key="1">
    <source>
        <dbReference type="SAM" id="Phobius"/>
    </source>
</evidence>
<evidence type="ECO:0000313" key="3">
    <source>
        <dbReference type="EMBL" id="QJA80796.1"/>
    </source>
</evidence>
<protein>
    <recommendedName>
        <fullName evidence="4">O-antigen ligase</fullName>
    </recommendedName>
</protein>
<feature type="transmembrane region" description="Helical" evidence="1">
    <location>
        <begin position="342"/>
        <end position="359"/>
    </location>
</feature>
<feature type="transmembrane region" description="Helical" evidence="1">
    <location>
        <begin position="183"/>
        <end position="209"/>
    </location>
</feature>
<reference evidence="2" key="1">
    <citation type="submission" date="2020-03" db="EMBL/GenBank/DDBJ databases">
        <title>The deep terrestrial virosphere.</title>
        <authorList>
            <person name="Holmfeldt K."/>
            <person name="Nilsson E."/>
            <person name="Simone D."/>
            <person name="Lopez-Fernandez M."/>
            <person name="Wu X."/>
            <person name="de Brujin I."/>
            <person name="Lundin D."/>
            <person name="Andersson A."/>
            <person name="Bertilsson S."/>
            <person name="Dopson M."/>
        </authorList>
    </citation>
    <scope>NUCLEOTIDE SEQUENCE</scope>
    <source>
        <strain evidence="3">MM415A00651</strain>
        <strain evidence="2">MM415B00931</strain>
    </source>
</reference>
<feature type="transmembrane region" description="Helical" evidence="1">
    <location>
        <begin position="76"/>
        <end position="109"/>
    </location>
</feature>
<feature type="transmembrane region" description="Helical" evidence="1">
    <location>
        <begin position="216"/>
        <end position="237"/>
    </location>
</feature>
<dbReference type="AlphaFoldDB" id="A0A6M3IWS1"/>
<sequence>MFNILLGVFLFLSPVIFVFGNNAKVNGIIGGLQYYQFGTLALSSNIVQLQFFEYGIIVLFITALTTKSLRDFKDKWLALFLGLCAISVVLHPKTQVTFLIVALGILLYYLVVKYSKNINKLLYVIVFISTLNTIFAVLQFFNIHLIYKSAGNITGLMFSSSHLGTYQALAVPIFYALNPILTIIPVIGLILAKSFTPLLALIIGLIYLFYPRRKEIFVNIAPMGWTIILGVTIFFILRNYHLMFYKLGLRLELWFSILKDIAHSPFGHGLGAFSRVSVLGQWNWIYNEYLGIAYSIGILSLPIIYIFLKNKFTGAKNKLARSVSASCLIAAIICLGQSAMSFPRLAGTIIILFGFMEILKRKENY</sequence>
<keyword evidence="1" id="KW-0472">Membrane</keyword>
<feature type="transmembrane region" description="Helical" evidence="1">
    <location>
        <begin position="121"/>
        <end position="141"/>
    </location>
</feature>
<proteinExistence type="predicted"/>
<dbReference type="EMBL" id="MT142436">
    <property type="protein sequence ID" value="QJA80796.1"/>
    <property type="molecule type" value="Genomic_DNA"/>
</dbReference>
<evidence type="ECO:0008006" key="4">
    <source>
        <dbReference type="Google" id="ProtNLM"/>
    </source>
</evidence>
<name>A0A6M3IWS1_9ZZZZ</name>
<accession>A0A6M3IWS1</accession>